<evidence type="ECO:0000256" key="5">
    <source>
        <dbReference type="ARBA" id="ARBA00037585"/>
    </source>
</evidence>
<comment type="subcellular location">
    <subcellularLocation>
        <location evidence="1">Endoplasmic reticulum</location>
    </subcellularLocation>
</comment>
<feature type="compositionally biased region" description="Basic and acidic residues" evidence="8">
    <location>
        <begin position="143"/>
        <end position="155"/>
    </location>
</feature>
<feature type="region of interest" description="Disordered" evidence="8">
    <location>
        <begin position="110"/>
        <end position="204"/>
    </location>
</feature>
<dbReference type="OrthoDB" id="239053at2759"/>
<evidence type="ECO:0000256" key="7">
    <source>
        <dbReference type="ARBA" id="ARBA00041661"/>
    </source>
</evidence>
<keyword evidence="2" id="KW-0732">Signal</keyword>
<dbReference type="STRING" id="418985.A0A1V9XY10"/>
<dbReference type="GO" id="GO:0030246">
    <property type="term" value="F:carbohydrate binding"/>
    <property type="evidence" value="ECO:0007669"/>
    <property type="project" value="UniProtKB-KW"/>
</dbReference>
<evidence type="ECO:0000313" key="10">
    <source>
        <dbReference type="EMBL" id="OQR78349.1"/>
    </source>
</evidence>
<gene>
    <name evidence="10" type="ORF">BIW11_06467</name>
</gene>
<dbReference type="PANTHER" id="PTHR15414:SF0">
    <property type="entry name" value="ENDOPLASMIC RETICULUM LECTIN 1"/>
    <property type="match status" value="1"/>
</dbReference>
<dbReference type="EMBL" id="MNPL01002350">
    <property type="protein sequence ID" value="OQR78349.1"/>
    <property type="molecule type" value="Genomic_DNA"/>
</dbReference>
<keyword evidence="4" id="KW-1015">Disulfide bond</keyword>
<feature type="domain" description="MRH" evidence="9">
    <location>
        <begin position="1"/>
        <end position="98"/>
    </location>
</feature>
<evidence type="ECO:0000259" key="9">
    <source>
        <dbReference type="PROSITE" id="PS51914"/>
    </source>
</evidence>
<dbReference type="GO" id="GO:0030968">
    <property type="term" value="P:endoplasmic reticulum unfolded protein response"/>
    <property type="evidence" value="ECO:0007669"/>
    <property type="project" value="InterPro"/>
</dbReference>
<organism evidence="10 11">
    <name type="scientific">Tropilaelaps mercedesae</name>
    <dbReference type="NCBI Taxonomy" id="418985"/>
    <lineage>
        <taxon>Eukaryota</taxon>
        <taxon>Metazoa</taxon>
        <taxon>Ecdysozoa</taxon>
        <taxon>Arthropoda</taxon>
        <taxon>Chelicerata</taxon>
        <taxon>Arachnida</taxon>
        <taxon>Acari</taxon>
        <taxon>Parasitiformes</taxon>
        <taxon>Mesostigmata</taxon>
        <taxon>Gamasina</taxon>
        <taxon>Dermanyssoidea</taxon>
        <taxon>Laelapidae</taxon>
        <taxon>Tropilaelaps</taxon>
    </lineage>
</organism>
<dbReference type="Gene3D" id="2.70.130.10">
    <property type="entry name" value="Mannose-6-phosphate receptor binding domain"/>
    <property type="match status" value="1"/>
</dbReference>
<dbReference type="GO" id="GO:0005788">
    <property type="term" value="C:endoplasmic reticulum lumen"/>
    <property type="evidence" value="ECO:0007669"/>
    <property type="project" value="TreeGrafter"/>
</dbReference>
<dbReference type="Proteomes" id="UP000192247">
    <property type="component" value="Unassembled WGS sequence"/>
</dbReference>
<dbReference type="PROSITE" id="PS51914">
    <property type="entry name" value="MRH"/>
    <property type="match status" value="1"/>
</dbReference>
<evidence type="ECO:0000256" key="4">
    <source>
        <dbReference type="ARBA" id="ARBA00023157"/>
    </source>
</evidence>
<dbReference type="GO" id="GO:0030970">
    <property type="term" value="P:retrograde protein transport, ER to cytosol"/>
    <property type="evidence" value="ECO:0007669"/>
    <property type="project" value="TreeGrafter"/>
</dbReference>
<evidence type="ECO:0000256" key="3">
    <source>
        <dbReference type="ARBA" id="ARBA00022824"/>
    </source>
</evidence>
<comment type="function">
    <text evidence="5">Probable lectin that binds selectively to improperly folded lumenal proteins. May function in endoplasmic reticulum quality control and endoplasmic reticulum-associated degradation (ERAD) of both non-glycosylated proteins and glycoproteins.</text>
</comment>
<name>A0A1V9XY10_9ACAR</name>
<dbReference type="PANTHER" id="PTHR15414">
    <property type="entry name" value="OS-9-RELATED"/>
    <property type="match status" value="1"/>
</dbReference>
<evidence type="ECO:0000256" key="8">
    <source>
        <dbReference type="SAM" id="MobiDB-lite"/>
    </source>
</evidence>
<dbReference type="AlphaFoldDB" id="A0A1V9XY10"/>
<proteinExistence type="predicted"/>
<dbReference type="InterPro" id="IPR044865">
    <property type="entry name" value="MRH_dom"/>
</dbReference>
<dbReference type="SUPFAM" id="SSF50911">
    <property type="entry name" value="Mannose 6-phosphate receptor domain"/>
    <property type="match status" value="1"/>
</dbReference>
<evidence type="ECO:0000313" key="11">
    <source>
        <dbReference type="Proteomes" id="UP000192247"/>
    </source>
</evidence>
<dbReference type="InterPro" id="IPR009011">
    <property type="entry name" value="Man6P_isomerase_rcpt-bd_dom_sf"/>
</dbReference>
<reference evidence="10 11" key="1">
    <citation type="journal article" date="2017" name="Gigascience">
        <title>Draft genome of the honey bee ectoparasitic mite, Tropilaelaps mercedesae, is shaped by the parasitic life history.</title>
        <authorList>
            <person name="Dong X."/>
            <person name="Armstrong S.D."/>
            <person name="Xia D."/>
            <person name="Makepeace B.L."/>
            <person name="Darby A.C."/>
            <person name="Kadowaki T."/>
        </authorList>
    </citation>
    <scope>NUCLEOTIDE SEQUENCE [LARGE SCALE GENOMIC DNA]</scope>
    <source>
        <strain evidence="10">Wuxi-XJTLU</strain>
    </source>
</reference>
<evidence type="ECO:0000256" key="2">
    <source>
        <dbReference type="ARBA" id="ARBA00022729"/>
    </source>
</evidence>
<evidence type="ECO:0000256" key="6">
    <source>
        <dbReference type="ARBA" id="ARBA00041108"/>
    </source>
</evidence>
<keyword evidence="10" id="KW-0430">Lectin</keyword>
<feature type="compositionally biased region" description="Basic and acidic residues" evidence="8">
    <location>
        <begin position="164"/>
        <end position="187"/>
    </location>
</feature>
<accession>A0A1V9XY10</accession>
<keyword evidence="11" id="KW-1185">Reference proteome</keyword>
<dbReference type="InterPro" id="IPR045149">
    <property type="entry name" value="OS-9-like"/>
</dbReference>
<comment type="caution">
    <text evidence="10">The sequence shown here is derived from an EMBL/GenBank/DDBJ whole genome shotgun (WGS) entry which is preliminary data.</text>
</comment>
<evidence type="ECO:0000256" key="1">
    <source>
        <dbReference type="ARBA" id="ARBA00004240"/>
    </source>
</evidence>
<sequence length="204" mass="22774">MEKGQRTQEILLGVWEQQKHRSWVDANPLRKAATSSNSVVHFYTGGDTCEVTERPRTVKVKLICKSIKNHPDAVSIFLQEPKPCEYTLTVESSIICHVIASIDEYGLPADETPIDSNNRERAATSKTSQARSVTHRSAMKAQSKRDEESENKDIEEIVSEDEEKPSRDKSKAAAHKGDKQQTTEEAQRVTAPAQTRGRKSPSSV</sequence>
<dbReference type="InParanoid" id="A0A1V9XY10"/>
<protein>
    <recommendedName>
        <fullName evidence="6">Endoplasmic reticulum lectin 1</fullName>
    </recommendedName>
    <alternativeName>
        <fullName evidence="7">ER lectin</fullName>
    </alternativeName>
</protein>
<keyword evidence="3" id="KW-0256">Endoplasmic reticulum</keyword>